<evidence type="ECO:0000259" key="2">
    <source>
        <dbReference type="Pfam" id="PF25975"/>
    </source>
</evidence>
<organism evidence="3 4">
    <name type="scientific">Roseimicrobium gellanilyticum</name>
    <dbReference type="NCBI Taxonomy" id="748857"/>
    <lineage>
        <taxon>Bacteria</taxon>
        <taxon>Pseudomonadati</taxon>
        <taxon>Verrucomicrobiota</taxon>
        <taxon>Verrucomicrobiia</taxon>
        <taxon>Verrucomicrobiales</taxon>
        <taxon>Verrucomicrobiaceae</taxon>
        <taxon>Roseimicrobium</taxon>
    </lineage>
</organism>
<dbReference type="OrthoDB" id="192147at2"/>
<protein>
    <submittedName>
        <fullName evidence="3">HlyD family secretion protein</fullName>
    </submittedName>
</protein>
<gene>
    <name evidence="3" type="ORF">DES53_111110</name>
</gene>
<feature type="domain" description="CzcB-like C-terminal circularly permuted SH3-like" evidence="2">
    <location>
        <begin position="163"/>
        <end position="215"/>
    </location>
</feature>
<sequence length="239" mass="24903">MKILIATLILSLAGIMTSCTESQASNVHAAEAAPENGAQFKEGKGVALTEVMAKSINLQTAEVAEETLTPTISLQLQTVERGAEACGWLTEEQAASIRPGMEVELQATQPKPATLKGKVTRVDKAGFSTTGELEVAVALPSAFDAGIAFSGTVKLPESEGHTAIAKSALLSTAEGNFVYAKNGEFYVRTPIKVGAVSGEHVEIAEGLYAGDEVVTSPVMSLWLAELQVLRGGKACTCGH</sequence>
<evidence type="ECO:0000313" key="3">
    <source>
        <dbReference type="EMBL" id="RBP38591.1"/>
    </source>
</evidence>
<reference evidence="3 4" key="1">
    <citation type="submission" date="2018-06" db="EMBL/GenBank/DDBJ databases">
        <title>Genomic Encyclopedia of Type Strains, Phase IV (KMG-IV): sequencing the most valuable type-strain genomes for metagenomic binning, comparative biology and taxonomic classification.</title>
        <authorList>
            <person name="Goeker M."/>
        </authorList>
    </citation>
    <scope>NUCLEOTIDE SEQUENCE [LARGE SCALE GENOMIC DNA]</scope>
    <source>
        <strain evidence="3 4">DSM 25532</strain>
    </source>
</reference>
<dbReference type="GO" id="GO:0015562">
    <property type="term" value="F:efflux transmembrane transporter activity"/>
    <property type="evidence" value="ECO:0007669"/>
    <property type="project" value="TreeGrafter"/>
</dbReference>
<feature type="chain" id="PRO_5016975296" evidence="1">
    <location>
        <begin position="25"/>
        <end position="239"/>
    </location>
</feature>
<feature type="signal peptide" evidence="1">
    <location>
        <begin position="1"/>
        <end position="24"/>
    </location>
</feature>
<keyword evidence="1" id="KW-0732">Signal</keyword>
<dbReference type="PANTHER" id="PTHR30469:SF38">
    <property type="entry name" value="HLYD FAMILY SECRETION PROTEIN"/>
    <property type="match status" value="1"/>
</dbReference>
<dbReference type="PROSITE" id="PS51257">
    <property type="entry name" value="PROKAR_LIPOPROTEIN"/>
    <property type="match status" value="1"/>
</dbReference>
<dbReference type="InterPro" id="IPR058649">
    <property type="entry name" value="CzcB_C"/>
</dbReference>
<dbReference type="EMBL" id="QNRR01000011">
    <property type="protein sequence ID" value="RBP38591.1"/>
    <property type="molecule type" value="Genomic_DNA"/>
</dbReference>
<dbReference type="AlphaFoldDB" id="A0A366HAT2"/>
<dbReference type="Proteomes" id="UP000253426">
    <property type="component" value="Unassembled WGS sequence"/>
</dbReference>
<dbReference type="RefSeq" id="WP_113961044.1">
    <property type="nucleotide sequence ID" value="NZ_QNRR01000011.1"/>
</dbReference>
<name>A0A366HAT2_9BACT</name>
<dbReference type="Gene3D" id="2.40.420.20">
    <property type="match status" value="1"/>
</dbReference>
<keyword evidence="4" id="KW-1185">Reference proteome</keyword>
<evidence type="ECO:0000256" key="1">
    <source>
        <dbReference type="SAM" id="SignalP"/>
    </source>
</evidence>
<dbReference type="PANTHER" id="PTHR30469">
    <property type="entry name" value="MULTIDRUG RESISTANCE PROTEIN MDTA"/>
    <property type="match status" value="1"/>
</dbReference>
<evidence type="ECO:0000313" key="4">
    <source>
        <dbReference type="Proteomes" id="UP000253426"/>
    </source>
</evidence>
<dbReference type="GO" id="GO:1990281">
    <property type="term" value="C:efflux pump complex"/>
    <property type="evidence" value="ECO:0007669"/>
    <property type="project" value="TreeGrafter"/>
</dbReference>
<proteinExistence type="predicted"/>
<accession>A0A366HAT2</accession>
<comment type="caution">
    <text evidence="3">The sequence shown here is derived from an EMBL/GenBank/DDBJ whole genome shotgun (WGS) entry which is preliminary data.</text>
</comment>
<dbReference type="Pfam" id="PF25975">
    <property type="entry name" value="CzcB_C"/>
    <property type="match status" value="1"/>
</dbReference>